<organism evidence="1 2">
    <name type="scientific">Butyricimonas hominis</name>
    <dbReference type="NCBI Taxonomy" id="2763032"/>
    <lineage>
        <taxon>Bacteria</taxon>
        <taxon>Pseudomonadati</taxon>
        <taxon>Bacteroidota</taxon>
        <taxon>Bacteroidia</taxon>
        <taxon>Bacteroidales</taxon>
        <taxon>Odoribacteraceae</taxon>
        <taxon>Butyricimonas</taxon>
    </lineage>
</organism>
<dbReference type="EMBL" id="JACOOH010000010">
    <property type="protein sequence ID" value="MBC5623437.1"/>
    <property type="molecule type" value="Genomic_DNA"/>
</dbReference>
<keyword evidence="2" id="KW-1185">Reference proteome</keyword>
<gene>
    <name evidence="1" type="ORF">H8S64_20275</name>
</gene>
<accession>A0ABR7D686</accession>
<name>A0ABR7D686_9BACT</name>
<reference evidence="1 2" key="1">
    <citation type="submission" date="2020-08" db="EMBL/GenBank/DDBJ databases">
        <title>Genome public.</title>
        <authorList>
            <person name="Liu C."/>
            <person name="Sun Q."/>
        </authorList>
    </citation>
    <scope>NUCLEOTIDE SEQUENCE [LARGE SCALE GENOMIC DNA]</scope>
    <source>
        <strain evidence="1 2">NSJ-56</strain>
    </source>
</reference>
<proteinExistence type="predicted"/>
<protein>
    <submittedName>
        <fullName evidence="1">Uncharacterized protein</fullName>
    </submittedName>
</protein>
<evidence type="ECO:0000313" key="1">
    <source>
        <dbReference type="EMBL" id="MBC5623437.1"/>
    </source>
</evidence>
<dbReference type="Proteomes" id="UP000646484">
    <property type="component" value="Unassembled WGS sequence"/>
</dbReference>
<evidence type="ECO:0000313" key="2">
    <source>
        <dbReference type="Proteomes" id="UP000646484"/>
    </source>
</evidence>
<sequence>MLPKFLIADNSQEAPDLVYVVHTEKPQCIIQCDIDGFYSNQKIYWIDEEPLCTDDIESLLEEAEDFFETELENQEELYDEDDN</sequence>
<comment type="caution">
    <text evidence="1">The sequence shown here is derived from an EMBL/GenBank/DDBJ whole genome shotgun (WGS) entry which is preliminary data.</text>
</comment>
<dbReference type="RefSeq" id="WP_099293959.1">
    <property type="nucleotide sequence ID" value="NZ_JACOOH010000010.1"/>
</dbReference>